<name>U6JYE1_9EIME</name>
<feature type="coiled-coil region" evidence="1">
    <location>
        <begin position="98"/>
        <end position="129"/>
    </location>
</feature>
<dbReference type="OrthoDB" id="352501at2759"/>
<keyword evidence="3" id="KW-1185">Reference proteome</keyword>
<dbReference type="AlphaFoldDB" id="U6JYE1"/>
<evidence type="ECO:0000313" key="2">
    <source>
        <dbReference type="EMBL" id="CDJ29776.1"/>
    </source>
</evidence>
<proteinExistence type="predicted"/>
<reference evidence="2" key="1">
    <citation type="submission" date="2013-10" db="EMBL/GenBank/DDBJ databases">
        <title>Genomic analysis of the causative agents of coccidiosis in chickens.</title>
        <authorList>
            <person name="Reid A.J."/>
            <person name="Blake D."/>
            <person name="Billington K."/>
            <person name="Browne H."/>
            <person name="Dunn M."/>
            <person name="Hung S."/>
            <person name="Kawahara F."/>
            <person name="Miranda-Saavedra D."/>
            <person name="Mourier T."/>
            <person name="Nagra H."/>
            <person name="Otto T.D."/>
            <person name="Rawlings N."/>
            <person name="Sanchez A."/>
            <person name="Sanders M."/>
            <person name="Subramaniam C."/>
            <person name="Tay Y."/>
            <person name="Dear P."/>
            <person name="Doerig C."/>
            <person name="Gruber A."/>
            <person name="Parkinson J."/>
            <person name="Shirley M."/>
            <person name="Wan K.L."/>
            <person name="Berriman M."/>
            <person name="Tomley F."/>
            <person name="Pain A."/>
        </authorList>
    </citation>
    <scope>NUCLEOTIDE SEQUENCE [LARGE SCALE GENOMIC DNA]</scope>
    <source>
        <strain evidence="2">Houghton</strain>
    </source>
</reference>
<dbReference type="GeneID" id="25379936"/>
<reference evidence="2" key="2">
    <citation type="submission" date="2013-10" db="EMBL/GenBank/DDBJ databases">
        <authorList>
            <person name="Aslett M."/>
        </authorList>
    </citation>
    <scope>NUCLEOTIDE SEQUENCE [LARGE SCALE GENOMIC DNA]</scope>
    <source>
        <strain evidence="2">Houghton</strain>
    </source>
</reference>
<gene>
    <name evidence="2" type="ORF">EMH_0052600</name>
</gene>
<dbReference type="RefSeq" id="XP_013352345.1">
    <property type="nucleotide sequence ID" value="XM_013496891.1"/>
</dbReference>
<protein>
    <submittedName>
        <fullName evidence="2">Uncharacterized protein</fullName>
    </submittedName>
</protein>
<organism evidence="2 3">
    <name type="scientific">Eimeria mitis</name>
    <dbReference type="NCBI Taxonomy" id="44415"/>
    <lineage>
        <taxon>Eukaryota</taxon>
        <taxon>Sar</taxon>
        <taxon>Alveolata</taxon>
        <taxon>Apicomplexa</taxon>
        <taxon>Conoidasida</taxon>
        <taxon>Coccidia</taxon>
        <taxon>Eucoccidiorida</taxon>
        <taxon>Eimeriorina</taxon>
        <taxon>Eimeriidae</taxon>
        <taxon>Eimeria</taxon>
    </lineage>
</organism>
<dbReference type="Proteomes" id="UP000030744">
    <property type="component" value="Unassembled WGS sequence"/>
</dbReference>
<dbReference type="VEuPathDB" id="ToxoDB:EMH_0052600"/>
<accession>U6JYE1</accession>
<sequence length="173" mass="19167">MTKVFFAGPVHHEIIVSVPWVTQWKAQMLSADDAIEVFLPGTDASMQLSALPTAFASSMDRGLETVSQGKRSEEAPIQCIRNEGNDGDVHAPPRRNGLVKILEEFDQLNTEAQKKLEKLEGEFSDVLNNKELPACRPPAGFSMHPIELIPGAAQRYRRPPTSKGKLNGMRIKF</sequence>
<evidence type="ECO:0000313" key="3">
    <source>
        <dbReference type="Proteomes" id="UP000030744"/>
    </source>
</evidence>
<dbReference type="EMBL" id="HG682118">
    <property type="protein sequence ID" value="CDJ29776.1"/>
    <property type="molecule type" value="Genomic_DNA"/>
</dbReference>
<evidence type="ECO:0000256" key="1">
    <source>
        <dbReference type="SAM" id="Coils"/>
    </source>
</evidence>
<keyword evidence="1" id="KW-0175">Coiled coil</keyword>